<dbReference type="RefSeq" id="WP_161099501.1">
    <property type="nucleotide sequence ID" value="NZ_WWCW01000139.1"/>
</dbReference>
<dbReference type="Pfam" id="PF18426">
    <property type="entry name" value="Tli4_C"/>
    <property type="match status" value="1"/>
</dbReference>
<sequence>MTASSLIFEHLFDKTKTVCFGRFLINVPLSAQVVYGPTEAPLSLERHPGKAVYMEEVIAARLAEIERDRYRAYDHLLDHDSMLGKVIRGAVAHQKIVFGVSPGGGDFYRIESYLPAGEDLFVQKVNPYGERAEYEKAVEKLNAIARLFRPRAESDIPMAPGVCIDGGFIRDSEELTHENFRLGLRLEEYPDVHFSIATIKRDFLIESDAIEPRLKQAEDEAKRSGNGGWFSRIKFLRRGQSKIGNWSGFEVLARKPASAAEEESHEFAFLSQGEPKNSYLPSLDIKLHTGVRDNKTGRVKPGITDEEAVMLWDRLTNSIRVRPTTAASAK</sequence>
<evidence type="ECO:0000259" key="1">
    <source>
        <dbReference type="Pfam" id="PF18426"/>
    </source>
</evidence>
<reference evidence="2 3" key="1">
    <citation type="submission" date="2020-01" db="EMBL/GenBank/DDBJ databases">
        <title>Novel species isolated from a subtropical stream in China.</title>
        <authorList>
            <person name="Lu H."/>
        </authorList>
    </citation>
    <scope>NUCLEOTIDE SEQUENCE [LARGE SCALE GENOMIC DNA]</scope>
    <source>
        <strain evidence="2 3">FT82W</strain>
    </source>
</reference>
<name>A0A845GCW3_9BURK</name>
<dbReference type="EMBL" id="WWCW01000139">
    <property type="protein sequence ID" value="MYM90768.1"/>
    <property type="molecule type" value="Genomic_DNA"/>
</dbReference>
<proteinExistence type="predicted"/>
<dbReference type="AlphaFoldDB" id="A0A845GCW3"/>
<evidence type="ECO:0000313" key="2">
    <source>
        <dbReference type="EMBL" id="MYM90768.1"/>
    </source>
</evidence>
<evidence type="ECO:0000313" key="3">
    <source>
        <dbReference type="Proteomes" id="UP000470302"/>
    </source>
</evidence>
<organism evidence="2 3">
    <name type="scientific">Duganella vulcania</name>
    <dbReference type="NCBI Taxonomy" id="2692166"/>
    <lineage>
        <taxon>Bacteria</taxon>
        <taxon>Pseudomonadati</taxon>
        <taxon>Pseudomonadota</taxon>
        <taxon>Betaproteobacteria</taxon>
        <taxon>Burkholderiales</taxon>
        <taxon>Oxalobacteraceae</taxon>
        <taxon>Telluria group</taxon>
        <taxon>Duganella</taxon>
    </lineage>
</organism>
<feature type="domain" description="Tle cognate immunity protein 4 C-terminal" evidence="1">
    <location>
        <begin position="155"/>
        <end position="324"/>
    </location>
</feature>
<comment type="caution">
    <text evidence="2">The sequence shown here is derived from an EMBL/GenBank/DDBJ whole genome shotgun (WGS) entry which is preliminary data.</text>
</comment>
<dbReference type="Proteomes" id="UP000470302">
    <property type="component" value="Unassembled WGS sequence"/>
</dbReference>
<gene>
    <name evidence="2" type="ORF">GTP91_26795</name>
</gene>
<protein>
    <recommendedName>
        <fullName evidence="1">Tle cognate immunity protein 4 C-terminal domain-containing protein</fullName>
    </recommendedName>
</protein>
<accession>A0A845GCW3</accession>
<dbReference type="InterPro" id="IPR041290">
    <property type="entry name" value="Tli4_C"/>
</dbReference>